<dbReference type="Gene3D" id="2.40.10.10">
    <property type="entry name" value="Trypsin-like serine proteases"/>
    <property type="match status" value="2"/>
</dbReference>
<dbReference type="InterPro" id="IPR009003">
    <property type="entry name" value="Peptidase_S1_PA"/>
</dbReference>
<keyword evidence="4" id="KW-1185">Reference proteome</keyword>
<dbReference type="KEGG" id="prz:GZH47_15160"/>
<sequence>MFKKFAGVVTTVLISSSVILGSTATADESTPNADHVLESSSEQALSVKEQNEEAKFRNEFGLNTSISLARSNIQLEDSKYGVRLSKEEETLLDQRFAFQDSIIPKVKSFLTNNAPKDSVIFIDQAHGGIINVGLKNLNIDMKEITDLFKSAPSNLNVFKINASEKDLNNLQDKIWSGKDELASNNGIVIQHVEIDPILQKVVIGVVNLTPDQTDQLIKLFGDQIVAKEAYQQVDDDRASTFNPIEGGVKILYPKNDGKNYKCSVGFPVTAGSNKFIVTAGHCVSDNISAYYHQGSTNLGQMVIHVQGGSADVSMIGGGPSSVTYQGGNIYDPSNSSLKYTMTQNASEDVVGEVVCMSGSATDTNSVQCGTIVSTNYNTSIDGFNFSQLRKATYFSDGGDSGGTVYNGSKLKGINKGHVTDGGTRYAIYSQLEKVMSALNNAYASTVSITF</sequence>
<organism evidence="3 4">
    <name type="scientific">Paenibacillus rhizovicinus</name>
    <dbReference type="NCBI Taxonomy" id="2704463"/>
    <lineage>
        <taxon>Bacteria</taxon>
        <taxon>Bacillati</taxon>
        <taxon>Bacillota</taxon>
        <taxon>Bacilli</taxon>
        <taxon>Bacillales</taxon>
        <taxon>Paenibacillaceae</taxon>
        <taxon>Paenibacillus</taxon>
    </lineage>
</organism>
<dbReference type="RefSeq" id="WP_162640821.1">
    <property type="nucleotide sequence ID" value="NZ_CP048286.1"/>
</dbReference>
<reference evidence="3 4" key="1">
    <citation type="submission" date="2020-02" db="EMBL/GenBank/DDBJ databases">
        <title>Paenibacillus sp. nov., isolated from rhizosphere soil of tomato.</title>
        <authorList>
            <person name="Weon H.-Y."/>
            <person name="Lee S.A."/>
        </authorList>
    </citation>
    <scope>NUCLEOTIDE SEQUENCE [LARGE SCALE GENOMIC DNA]</scope>
    <source>
        <strain evidence="3 4">14171R-81</strain>
    </source>
</reference>
<evidence type="ECO:0000313" key="4">
    <source>
        <dbReference type="Proteomes" id="UP000479114"/>
    </source>
</evidence>
<evidence type="ECO:0000256" key="1">
    <source>
        <dbReference type="ARBA" id="ARBA00022825"/>
    </source>
</evidence>
<feature type="chain" id="PRO_5025387332" description="S1 family peptidase" evidence="2">
    <location>
        <begin position="27"/>
        <end position="450"/>
    </location>
</feature>
<protein>
    <recommendedName>
        <fullName evidence="5">S1 family peptidase</fullName>
    </recommendedName>
</protein>
<dbReference type="EMBL" id="CP048286">
    <property type="protein sequence ID" value="QHW32017.1"/>
    <property type="molecule type" value="Genomic_DNA"/>
</dbReference>
<keyword evidence="1" id="KW-0720">Serine protease</keyword>
<proteinExistence type="predicted"/>
<keyword evidence="2" id="KW-0732">Signal</keyword>
<evidence type="ECO:0008006" key="5">
    <source>
        <dbReference type="Google" id="ProtNLM"/>
    </source>
</evidence>
<dbReference type="SUPFAM" id="SSF50494">
    <property type="entry name" value="Trypsin-like serine proteases"/>
    <property type="match status" value="1"/>
</dbReference>
<dbReference type="AlphaFoldDB" id="A0A6C0P0N2"/>
<keyword evidence="1" id="KW-0645">Protease</keyword>
<dbReference type="InterPro" id="IPR043504">
    <property type="entry name" value="Peptidase_S1_PA_chymotrypsin"/>
</dbReference>
<dbReference type="GO" id="GO:0008236">
    <property type="term" value="F:serine-type peptidase activity"/>
    <property type="evidence" value="ECO:0007669"/>
    <property type="project" value="UniProtKB-KW"/>
</dbReference>
<gene>
    <name evidence="3" type="ORF">GZH47_15160</name>
</gene>
<evidence type="ECO:0000256" key="2">
    <source>
        <dbReference type="SAM" id="SignalP"/>
    </source>
</evidence>
<accession>A0A6C0P0N2</accession>
<feature type="signal peptide" evidence="2">
    <location>
        <begin position="1"/>
        <end position="26"/>
    </location>
</feature>
<dbReference type="CDD" id="cd21112">
    <property type="entry name" value="alphaLP-like"/>
    <property type="match status" value="1"/>
</dbReference>
<evidence type="ECO:0000313" key="3">
    <source>
        <dbReference type="EMBL" id="QHW32017.1"/>
    </source>
</evidence>
<name>A0A6C0P0N2_9BACL</name>
<dbReference type="Proteomes" id="UP000479114">
    <property type="component" value="Chromosome"/>
</dbReference>
<keyword evidence="1" id="KW-0378">Hydrolase</keyword>